<keyword evidence="3 4" id="KW-0342">GTP-binding</keyword>
<dbReference type="PANTHER" id="PTHR30448:SF0">
    <property type="entry name" value="RNASE ADAPTER PROTEIN RAPZ"/>
    <property type="match status" value="1"/>
</dbReference>
<gene>
    <name evidence="7" type="primary">rapZ</name>
    <name evidence="7" type="ORF">NUW87_01195</name>
</gene>
<dbReference type="NCBIfam" id="NF003828">
    <property type="entry name" value="PRK05416.1"/>
    <property type="match status" value="1"/>
</dbReference>
<feature type="domain" description="RapZ C-terminal" evidence="6">
    <location>
        <begin position="181"/>
        <end position="301"/>
    </location>
</feature>
<evidence type="ECO:0000256" key="4">
    <source>
        <dbReference type="HAMAP-Rule" id="MF_00636"/>
    </source>
</evidence>
<evidence type="ECO:0000313" key="7">
    <source>
        <dbReference type="EMBL" id="MCZ2219992.1"/>
    </source>
</evidence>
<organism evidence="7 8">
    <name type="scientific">Corynebacterium pilbarense</name>
    <dbReference type="NCBI Taxonomy" id="1288393"/>
    <lineage>
        <taxon>Bacteria</taxon>
        <taxon>Bacillati</taxon>
        <taxon>Actinomycetota</taxon>
        <taxon>Actinomycetes</taxon>
        <taxon>Mycobacteriales</taxon>
        <taxon>Corynebacteriaceae</taxon>
        <taxon>Corynebacterium</taxon>
    </lineage>
</organism>
<dbReference type="PANTHER" id="PTHR30448">
    <property type="entry name" value="RNASE ADAPTER PROTEIN RAPZ"/>
    <property type="match status" value="1"/>
</dbReference>
<protein>
    <submittedName>
        <fullName evidence="7">RNase adapter RapZ</fullName>
    </submittedName>
</protein>
<dbReference type="InterPro" id="IPR053930">
    <property type="entry name" value="RapZ-like_N"/>
</dbReference>
<comment type="caution">
    <text evidence="4">Lacks conserved residue(s) required for the propagation of feature annotation.</text>
</comment>
<feature type="binding site" evidence="4">
    <location>
        <begin position="77"/>
        <end position="80"/>
    </location>
    <ligand>
        <name>GTP</name>
        <dbReference type="ChEBI" id="CHEBI:37565"/>
    </ligand>
</feature>
<dbReference type="HAMAP" id="MF_00636">
    <property type="entry name" value="RapZ_like"/>
    <property type="match status" value="1"/>
</dbReference>
<sequence>MPTTSSAHALPQEDTATPMRPVIITGLSGGGLSTAAKVFEDKGFFVSQNLPPQLILELVDLAAADDSPVERLAVVSDIRAAKFNGALLSTIATIRERGHEPFVLFLEARDDVLIRRFDSVRRTHPLQGDGTLQSGIEHEREEMEDLRAAADVIIDTSNLSVHDLRRAVEASVGELPVGRQHVTIESFGFKHGSPRDADIVLDVRFLPNPYWVEELREFRGVDQAVSDYVLNQDGARDYVDNFVELLSSTLRGYRHEGKDFITVGIGCTGGHHRSVAVAEAVGKRLRQQGKVDVNVIHRDLERH</sequence>
<dbReference type="GO" id="GO:0005525">
    <property type="term" value="F:GTP binding"/>
    <property type="evidence" value="ECO:0007669"/>
    <property type="project" value="UniProtKB-UniRule"/>
</dbReference>
<evidence type="ECO:0000259" key="6">
    <source>
        <dbReference type="Pfam" id="PF22740"/>
    </source>
</evidence>
<reference evidence="7" key="1">
    <citation type="submission" date="2022-08" db="EMBL/GenBank/DDBJ databases">
        <title>Corynebacterium sp. nov., isolated from clinical breast specimens.</title>
        <authorList>
            <person name="Zhang T."/>
        </authorList>
    </citation>
    <scope>NUCLEOTIDE SEQUENCE</scope>
    <source>
        <strain evidence="7">CCUG 57942</strain>
    </source>
</reference>
<keyword evidence="8" id="KW-1185">Reference proteome</keyword>
<dbReference type="SUPFAM" id="SSF52540">
    <property type="entry name" value="P-loop containing nucleoside triphosphate hydrolases"/>
    <property type="match status" value="1"/>
</dbReference>
<dbReference type="InterPro" id="IPR005337">
    <property type="entry name" value="RapZ-like"/>
</dbReference>
<keyword evidence="2 4" id="KW-0067">ATP-binding</keyword>
<comment type="caution">
    <text evidence="7">The sequence shown here is derived from an EMBL/GenBank/DDBJ whole genome shotgun (WGS) entry which is preliminary data.</text>
</comment>
<dbReference type="InterPro" id="IPR053931">
    <property type="entry name" value="RapZ_C"/>
</dbReference>
<evidence type="ECO:0000256" key="1">
    <source>
        <dbReference type="ARBA" id="ARBA00022741"/>
    </source>
</evidence>
<dbReference type="EMBL" id="JANRML010000001">
    <property type="protein sequence ID" value="MCZ2219992.1"/>
    <property type="molecule type" value="Genomic_DNA"/>
</dbReference>
<dbReference type="Pfam" id="PF03668">
    <property type="entry name" value="RapZ-like_N"/>
    <property type="match status" value="1"/>
</dbReference>
<dbReference type="GO" id="GO:0005524">
    <property type="term" value="F:ATP binding"/>
    <property type="evidence" value="ECO:0007669"/>
    <property type="project" value="UniProtKB-UniRule"/>
</dbReference>
<proteinExistence type="inferred from homology"/>
<dbReference type="Pfam" id="PF22740">
    <property type="entry name" value="PapZ_C"/>
    <property type="match status" value="1"/>
</dbReference>
<evidence type="ECO:0000256" key="2">
    <source>
        <dbReference type="ARBA" id="ARBA00022840"/>
    </source>
</evidence>
<dbReference type="AlphaFoldDB" id="A0A9Q4IFG0"/>
<feature type="domain" description="RapZ-like N-terminal" evidence="5">
    <location>
        <begin position="21"/>
        <end position="170"/>
    </location>
</feature>
<dbReference type="InterPro" id="IPR027417">
    <property type="entry name" value="P-loop_NTPase"/>
</dbReference>
<accession>A0A9Q4IFG0</accession>
<dbReference type="RefSeq" id="WP_269026906.1">
    <property type="nucleotide sequence ID" value="NZ_BAABDP010000009.1"/>
</dbReference>
<evidence type="ECO:0000256" key="3">
    <source>
        <dbReference type="ARBA" id="ARBA00023134"/>
    </source>
</evidence>
<dbReference type="PIRSF" id="PIRSF005052">
    <property type="entry name" value="P-loopkin"/>
    <property type="match status" value="1"/>
</dbReference>
<evidence type="ECO:0000313" key="8">
    <source>
        <dbReference type="Proteomes" id="UP001071110"/>
    </source>
</evidence>
<keyword evidence="1 4" id="KW-0547">Nucleotide-binding</keyword>
<dbReference type="Proteomes" id="UP001071110">
    <property type="component" value="Unassembled WGS sequence"/>
</dbReference>
<name>A0A9Q4IFG0_9CORY</name>
<evidence type="ECO:0000259" key="5">
    <source>
        <dbReference type="Pfam" id="PF03668"/>
    </source>
</evidence>